<evidence type="ECO:0000313" key="3">
    <source>
        <dbReference type="EMBL" id="TMQ66187.1"/>
    </source>
</evidence>
<dbReference type="AlphaFoldDB" id="A0A538TRC7"/>
<feature type="domain" description="CHRD" evidence="2">
    <location>
        <begin position="26"/>
        <end position="141"/>
    </location>
</feature>
<gene>
    <name evidence="3" type="ORF">E6K78_06705</name>
</gene>
<keyword evidence="1" id="KW-0732">Signal</keyword>
<proteinExistence type="predicted"/>
<dbReference type="EMBL" id="VBOY01000060">
    <property type="protein sequence ID" value="TMQ66187.1"/>
    <property type="molecule type" value="Genomic_DNA"/>
</dbReference>
<organism evidence="3 4">
    <name type="scientific">Eiseniibacteriota bacterium</name>
    <dbReference type="NCBI Taxonomy" id="2212470"/>
    <lineage>
        <taxon>Bacteria</taxon>
        <taxon>Candidatus Eiseniibacteriota</taxon>
    </lineage>
</organism>
<dbReference type="InterPro" id="IPR010895">
    <property type="entry name" value="CHRD"/>
</dbReference>
<protein>
    <submittedName>
        <fullName evidence="3">CHRD domain-containing protein</fullName>
    </submittedName>
</protein>
<feature type="signal peptide" evidence="1">
    <location>
        <begin position="1"/>
        <end position="24"/>
    </location>
</feature>
<name>A0A538TRC7_UNCEI</name>
<evidence type="ECO:0000313" key="4">
    <source>
        <dbReference type="Proteomes" id="UP000316609"/>
    </source>
</evidence>
<evidence type="ECO:0000259" key="2">
    <source>
        <dbReference type="SMART" id="SM00754"/>
    </source>
</evidence>
<evidence type="ECO:0000256" key="1">
    <source>
        <dbReference type="SAM" id="SignalP"/>
    </source>
</evidence>
<sequence>MKKATLLLASLVVLALVGLRLAYANPMVSATLDGIAELAGGDPDGSGQVVINISPGSGEICYDLTVTGIEPATAAHIHHAPVGVNGPIVVALTAPSSGSSQDCVTIDKDLAKDILQHPEEYYVNVHNADYPAGAIRGQLSR</sequence>
<dbReference type="Pfam" id="PF07452">
    <property type="entry name" value="CHRD"/>
    <property type="match status" value="1"/>
</dbReference>
<accession>A0A538TRC7</accession>
<comment type="caution">
    <text evidence="3">The sequence shown here is derived from an EMBL/GenBank/DDBJ whole genome shotgun (WGS) entry which is preliminary data.</text>
</comment>
<dbReference type="Proteomes" id="UP000316609">
    <property type="component" value="Unassembled WGS sequence"/>
</dbReference>
<reference evidence="3 4" key="1">
    <citation type="journal article" date="2019" name="Nat. Microbiol.">
        <title>Mediterranean grassland soil C-N compound turnover is dependent on rainfall and depth, and is mediated by genomically divergent microorganisms.</title>
        <authorList>
            <person name="Diamond S."/>
            <person name="Andeer P.F."/>
            <person name="Li Z."/>
            <person name="Crits-Christoph A."/>
            <person name="Burstein D."/>
            <person name="Anantharaman K."/>
            <person name="Lane K.R."/>
            <person name="Thomas B.C."/>
            <person name="Pan C."/>
            <person name="Northen T.R."/>
            <person name="Banfield J.F."/>
        </authorList>
    </citation>
    <scope>NUCLEOTIDE SEQUENCE [LARGE SCALE GENOMIC DNA]</scope>
    <source>
        <strain evidence="3">WS_8</strain>
    </source>
</reference>
<dbReference type="SMART" id="SM00754">
    <property type="entry name" value="CHRD"/>
    <property type="match status" value="1"/>
</dbReference>
<feature type="chain" id="PRO_5022192860" evidence="1">
    <location>
        <begin position="25"/>
        <end position="141"/>
    </location>
</feature>